<dbReference type="GO" id="GO:0003949">
    <property type="term" value="F:1-(5-phosphoribosyl)-5-[(5-phosphoribosylamino)methylideneamino]imidazole-4-carboxamide isomerase activity"/>
    <property type="evidence" value="ECO:0007669"/>
    <property type="project" value="InterPro"/>
</dbReference>
<dbReference type="SUPFAM" id="SSF51366">
    <property type="entry name" value="Ribulose-phoshate binding barrel"/>
    <property type="match status" value="1"/>
</dbReference>
<protein>
    <submittedName>
        <fullName evidence="7">Phosphoribosylformimino-5-aminoimidazole carboxamide ribotide isomerase</fullName>
    </submittedName>
</protein>
<dbReference type="InterPro" id="IPR013785">
    <property type="entry name" value="Aldolase_TIM"/>
</dbReference>
<dbReference type="Gene3D" id="3.20.20.70">
    <property type="entry name" value="Aldolase class I"/>
    <property type="match status" value="1"/>
</dbReference>
<evidence type="ECO:0000256" key="5">
    <source>
        <dbReference type="ARBA" id="ARBA00029440"/>
    </source>
</evidence>
<dbReference type="EMBL" id="QHJQ01000007">
    <property type="protein sequence ID" value="PXA03702.1"/>
    <property type="molecule type" value="Genomic_DNA"/>
</dbReference>
<dbReference type="GO" id="GO:0000105">
    <property type="term" value="P:L-histidine biosynthetic process"/>
    <property type="evidence" value="ECO:0007669"/>
    <property type="project" value="UniProtKB-KW"/>
</dbReference>
<dbReference type="GO" id="GO:0005737">
    <property type="term" value="C:cytoplasm"/>
    <property type="evidence" value="ECO:0007669"/>
    <property type="project" value="TreeGrafter"/>
</dbReference>
<dbReference type="GO" id="GO:0000162">
    <property type="term" value="P:L-tryptophan biosynthetic process"/>
    <property type="evidence" value="ECO:0007669"/>
    <property type="project" value="TreeGrafter"/>
</dbReference>
<dbReference type="NCBIfam" id="TIGR02129">
    <property type="entry name" value="hisA_euk"/>
    <property type="match status" value="1"/>
</dbReference>
<keyword evidence="2 6" id="KW-0028">Amino-acid biosynthesis</keyword>
<comment type="caution">
    <text evidence="7">The sequence shown here is derived from an EMBL/GenBank/DDBJ whole genome shotgun (WGS) entry which is preliminary data.</text>
</comment>
<reference evidence="7 8" key="1">
    <citation type="submission" date="2018-05" db="EMBL/GenBank/DDBJ databases">
        <title>Coraliomargarita sinensis sp. nov., isolated from a marine solar saltern.</title>
        <authorList>
            <person name="Zhou L.Y."/>
        </authorList>
    </citation>
    <scope>NUCLEOTIDE SEQUENCE [LARGE SCALE GENOMIC DNA]</scope>
    <source>
        <strain evidence="7 8">WN38</strain>
    </source>
</reference>
<dbReference type="OrthoDB" id="9807749at2"/>
<dbReference type="Proteomes" id="UP000247099">
    <property type="component" value="Unassembled WGS sequence"/>
</dbReference>
<dbReference type="RefSeq" id="WP_110131399.1">
    <property type="nucleotide sequence ID" value="NZ_QHJQ01000007.1"/>
</dbReference>
<dbReference type="InterPro" id="IPR006062">
    <property type="entry name" value="His_biosynth"/>
</dbReference>
<keyword evidence="4 7" id="KW-0413">Isomerase</keyword>
<dbReference type="Pfam" id="PF00977">
    <property type="entry name" value="His_biosynth"/>
    <property type="match status" value="1"/>
</dbReference>
<evidence type="ECO:0000256" key="1">
    <source>
        <dbReference type="ARBA" id="ARBA00009667"/>
    </source>
</evidence>
<dbReference type="PANTHER" id="PTHR43090">
    <property type="entry name" value="1-(5-PHOSPHORIBOSYL)-5-[(5-PHOSPHORIBOSYLAMINO)METHYLIDENEAMINO] IMIDAZOLE-4-CARBOXAMIDE ISOMERASE"/>
    <property type="match status" value="1"/>
</dbReference>
<proteinExistence type="inferred from homology"/>
<sequence length="255" mass="27401">MTRFRPCIDLHRGAVKQIVGSSLKDDGSAPQTNFESDQPAAFFADLYRKDGLTGGHVIQLGPGNGEAAAQALAAYPGGLQIGGGITPENATQWLQLGASHVIVTSWLFDKDGYFSLDRLNRLVAEVGAGQLVIDLSCRAKNGGWVVAMDRWQKETDLWLNPETLRQLSQVCAEFLIHAADVEGKCEGIDPDLVAFLGEHSPVPCTYAGGARSLDDLEQVQTLSRGRVDLTIGSALDIFGGTQVAYRDCLAWNRGG</sequence>
<dbReference type="InterPro" id="IPR044524">
    <property type="entry name" value="Isoase_HisA-like"/>
</dbReference>
<gene>
    <name evidence="7" type="primary">hisA</name>
    <name evidence="7" type="ORF">DDZ13_10430</name>
</gene>
<evidence type="ECO:0000313" key="7">
    <source>
        <dbReference type="EMBL" id="PXA03702.1"/>
    </source>
</evidence>
<organism evidence="7 8">
    <name type="scientific">Coraliomargarita sinensis</name>
    <dbReference type="NCBI Taxonomy" id="2174842"/>
    <lineage>
        <taxon>Bacteria</taxon>
        <taxon>Pseudomonadati</taxon>
        <taxon>Verrucomicrobiota</taxon>
        <taxon>Opitutia</taxon>
        <taxon>Puniceicoccales</taxon>
        <taxon>Coraliomargaritaceae</taxon>
        <taxon>Coraliomargarita</taxon>
    </lineage>
</organism>
<dbReference type="FunFam" id="3.20.20.70:FF:000110">
    <property type="entry name" value="1-(5-phosphoribosyl)-5-[(5-phosphoribosylamino)methylideneamino] imidazole-4-carboxamide isomerase, chloroplastic"/>
    <property type="match status" value="1"/>
</dbReference>
<dbReference type="CDD" id="cd04723">
    <property type="entry name" value="HisA_HisF"/>
    <property type="match status" value="1"/>
</dbReference>
<evidence type="ECO:0000256" key="2">
    <source>
        <dbReference type="ARBA" id="ARBA00022605"/>
    </source>
</evidence>
<dbReference type="InParanoid" id="A0A317ZFQ2"/>
<evidence type="ECO:0000256" key="6">
    <source>
        <dbReference type="RuleBase" id="RU003657"/>
    </source>
</evidence>
<dbReference type="PANTHER" id="PTHR43090:SF2">
    <property type="entry name" value="1-(5-PHOSPHORIBOSYL)-5-[(5-PHOSPHORIBOSYLAMINO)METHYLIDENEAMINO] IMIDAZOLE-4-CARBOXAMIDE ISOMERASE"/>
    <property type="match status" value="1"/>
</dbReference>
<dbReference type="InterPro" id="IPR011060">
    <property type="entry name" value="RibuloseP-bd_barrel"/>
</dbReference>
<comment type="pathway">
    <text evidence="5">Amino-acid biosynthesis.</text>
</comment>
<dbReference type="AlphaFoldDB" id="A0A317ZFQ2"/>
<accession>A0A317ZFQ2</accession>
<keyword evidence="8" id="KW-1185">Reference proteome</keyword>
<evidence type="ECO:0000313" key="8">
    <source>
        <dbReference type="Proteomes" id="UP000247099"/>
    </source>
</evidence>
<name>A0A317ZFQ2_9BACT</name>
<dbReference type="InterPro" id="IPR011858">
    <property type="entry name" value="His6/HISN3"/>
</dbReference>
<comment type="similarity">
    <text evidence="1 6">Belongs to the HisA/HisF family.</text>
</comment>
<evidence type="ECO:0000256" key="4">
    <source>
        <dbReference type="ARBA" id="ARBA00023235"/>
    </source>
</evidence>
<keyword evidence="3 6" id="KW-0368">Histidine biosynthesis</keyword>
<evidence type="ECO:0000256" key="3">
    <source>
        <dbReference type="ARBA" id="ARBA00023102"/>
    </source>
</evidence>